<evidence type="ECO:0000313" key="4">
    <source>
        <dbReference type="Proteomes" id="UP000242188"/>
    </source>
</evidence>
<keyword evidence="4" id="KW-1185">Reference proteome</keyword>
<gene>
    <name evidence="3" type="ORF">KP79_PYT00692</name>
</gene>
<reference evidence="3 4" key="1">
    <citation type="journal article" date="2017" name="Nat. Ecol. Evol.">
        <title>Scallop genome provides insights into evolution of bilaterian karyotype and development.</title>
        <authorList>
            <person name="Wang S."/>
            <person name="Zhang J."/>
            <person name="Jiao W."/>
            <person name="Li J."/>
            <person name="Xun X."/>
            <person name="Sun Y."/>
            <person name="Guo X."/>
            <person name="Huan P."/>
            <person name="Dong B."/>
            <person name="Zhang L."/>
            <person name="Hu X."/>
            <person name="Sun X."/>
            <person name="Wang J."/>
            <person name="Zhao C."/>
            <person name="Wang Y."/>
            <person name="Wang D."/>
            <person name="Huang X."/>
            <person name="Wang R."/>
            <person name="Lv J."/>
            <person name="Li Y."/>
            <person name="Zhang Z."/>
            <person name="Liu B."/>
            <person name="Lu W."/>
            <person name="Hui Y."/>
            <person name="Liang J."/>
            <person name="Zhou Z."/>
            <person name="Hou R."/>
            <person name="Li X."/>
            <person name="Liu Y."/>
            <person name="Li H."/>
            <person name="Ning X."/>
            <person name="Lin Y."/>
            <person name="Zhao L."/>
            <person name="Xing Q."/>
            <person name="Dou J."/>
            <person name="Li Y."/>
            <person name="Mao J."/>
            <person name="Guo H."/>
            <person name="Dou H."/>
            <person name="Li T."/>
            <person name="Mu C."/>
            <person name="Jiang W."/>
            <person name="Fu Q."/>
            <person name="Fu X."/>
            <person name="Miao Y."/>
            <person name="Liu J."/>
            <person name="Yu Q."/>
            <person name="Li R."/>
            <person name="Liao H."/>
            <person name="Li X."/>
            <person name="Kong Y."/>
            <person name="Jiang Z."/>
            <person name="Chourrout D."/>
            <person name="Li R."/>
            <person name="Bao Z."/>
        </authorList>
    </citation>
    <scope>NUCLEOTIDE SEQUENCE [LARGE SCALE GENOMIC DNA]</scope>
    <source>
        <strain evidence="3 4">PY_sf001</strain>
    </source>
</reference>
<feature type="domain" description="Methyltransferase" evidence="1">
    <location>
        <begin position="157"/>
        <end position="270"/>
    </location>
</feature>
<proteinExistence type="predicted"/>
<evidence type="ECO:0000259" key="2">
    <source>
        <dbReference type="Pfam" id="PF21320"/>
    </source>
</evidence>
<keyword evidence="3" id="KW-0808">Transferase</keyword>
<dbReference type="SUPFAM" id="SSF46785">
    <property type="entry name" value="Winged helix' DNA-binding domain"/>
    <property type="match status" value="1"/>
</dbReference>
<dbReference type="Gene3D" id="3.40.50.150">
    <property type="entry name" value="Vaccinia Virus protein VP39"/>
    <property type="match status" value="1"/>
</dbReference>
<dbReference type="GO" id="GO:0032259">
    <property type="term" value="P:methylation"/>
    <property type="evidence" value="ECO:0007669"/>
    <property type="project" value="UniProtKB-KW"/>
</dbReference>
<dbReference type="EMBL" id="NEDP02002110">
    <property type="protein sequence ID" value="OWF51724.1"/>
    <property type="molecule type" value="Genomic_DNA"/>
</dbReference>
<dbReference type="Proteomes" id="UP000242188">
    <property type="component" value="Unassembled WGS sequence"/>
</dbReference>
<dbReference type="AlphaFoldDB" id="A0A210QSM5"/>
<dbReference type="PANTHER" id="PTHR45128">
    <property type="entry name" value="METHYLTRANSFERASE TYPE 11"/>
    <property type="match status" value="1"/>
</dbReference>
<dbReference type="InterPro" id="IPR036390">
    <property type="entry name" value="WH_DNA-bd_sf"/>
</dbReference>
<feature type="domain" description="S-adenosylmethionine-dependent methyltransferase Rv2258c-like winged HTH" evidence="2">
    <location>
        <begin position="22"/>
        <end position="82"/>
    </location>
</feature>
<dbReference type="InterPro" id="IPR036388">
    <property type="entry name" value="WH-like_DNA-bd_sf"/>
</dbReference>
<comment type="caution">
    <text evidence="3">The sequence shown here is derived from an EMBL/GenBank/DDBJ whole genome shotgun (WGS) entry which is preliminary data.</text>
</comment>
<dbReference type="Gene3D" id="1.10.10.10">
    <property type="entry name" value="Winged helix-like DNA-binding domain superfamily/Winged helix DNA-binding domain"/>
    <property type="match status" value="1"/>
</dbReference>
<keyword evidence="3" id="KW-0489">Methyltransferase</keyword>
<dbReference type="GO" id="GO:0008168">
    <property type="term" value="F:methyltransferase activity"/>
    <property type="evidence" value="ECO:0007669"/>
    <property type="project" value="UniProtKB-KW"/>
</dbReference>
<dbReference type="OrthoDB" id="506498at2759"/>
<dbReference type="CDD" id="cd02440">
    <property type="entry name" value="AdoMet_MTases"/>
    <property type="match status" value="1"/>
</dbReference>
<dbReference type="SUPFAM" id="SSF53335">
    <property type="entry name" value="S-adenosyl-L-methionine-dependent methyltransferases"/>
    <property type="match status" value="1"/>
</dbReference>
<evidence type="ECO:0000259" key="1">
    <source>
        <dbReference type="Pfam" id="PF13847"/>
    </source>
</evidence>
<dbReference type="InterPro" id="IPR053173">
    <property type="entry name" value="SAM-binding_MTase"/>
</dbReference>
<sequence length="343" mass="37540">MDLKEYSQNISNFIAGSYITSSLTIGRDLGLFDELKKLDKPVSSQQLADACNLKERYVQEWLGCMVATRIVSIDTSDKYFIPTSLKPGLQGIEFAFLFPVIGTLTAKAKKCFRKDGPRGYPLGDEPDEVFDVTDDRMSDTDTVVTQLLEPAKKLTKSMVTILDLGSGAGCLTRALRRHFPDAEIYGVDYSEVATTKAIAAAKAEGIKNVKFLKEDATSLPADWKGKFDWVILYDLLHDLADHVSVMKEVNRVLKDGGDASITDPEVHSNHRDNVGDSYVAGVGYALSSVSCLPRSMAIEGGAGYGVGWGTENKEKFLTSSGWQVKDKRHIGSPLACNFTCIKA</sequence>
<dbReference type="PANTHER" id="PTHR45128:SF1">
    <property type="entry name" value="S-ADENOSYLMETHIONINE-DEPENDENT METHYLTRANSFERASE RV2258C"/>
    <property type="match status" value="1"/>
</dbReference>
<dbReference type="InterPro" id="IPR025714">
    <property type="entry name" value="Methyltranfer_dom"/>
</dbReference>
<protein>
    <submittedName>
        <fullName evidence="3">Demethylmenaquinone methyltransferase</fullName>
    </submittedName>
</protein>
<name>A0A210QSM5_MIZYE</name>
<evidence type="ECO:0000313" key="3">
    <source>
        <dbReference type="EMBL" id="OWF51724.1"/>
    </source>
</evidence>
<accession>A0A210QSM5</accession>
<dbReference type="InterPro" id="IPR048711">
    <property type="entry name" value="WHD_Rv2258c"/>
</dbReference>
<dbReference type="Pfam" id="PF21320">
    <property type="entry name" value="WHD_Rv2258c"/>
    <property type="match status" value="1"/>
</dbReference>
<dbReference type="Pfam" id="PF13847">
    <property type="entry name" value="Methyltransf_31"/>
    <property type="match status" value="1"/>
</dbReference>
<organism evidence="3 4">
    <name type="scientific">Mizuhopecten yessoensis</name>
    <name type="common">Japanese scallop</name>
    <name type="synonym">Patinopecten yessoensis</name>
    <dbReference type="NCBI Taxonomy" id="6573"/>
    <lineage>
        <taxon>Eukaryota</taxon>
        <taxon>Metazoa</taxon>
        <taxon>Spiralia</taxon>
        <taxon>Lophotrochozoa</taxon>
        <taxon>Mollusca</taxon>
        <taxon>Bivalvia</taxon>
        <taxon>Autobranchia</taxon>
        <taxon>Pteriomorphia</taxon>
        <taxon>Pectinida</taxon>
        <taxon>Pectinoidea</taxon>
        <taxon>Pectinidae</taxon>
        <taxon>Mizuhopecten</taxon>
    </lineage>
</organism>
<dbReference type="InterPro" id="IPR029063">
    <property type="entry name" value="SAM-dependent_MTases_sf"/>
</dbReference>